<dbReference type="PROSITE" id="PS50072">
    <property type="entry name" value="CSA_PPIASE_2"/>
    <property type="match status" value="3"/>
</dbReference>
<dbReference type="PROSITE" id="PS00170">
    <property type="entry name" value="CSA_PPIASE_1"/>
    <property type="match status" value="3"/>
</dbReference>
<dbReference type="Gene3D" id="2.40.100.10">
    <property type="entry name" value="Cyclophilin-like"/>
    <property type="match status" value="3"/>
</dbReference>
<dbReference type="PRINTS" id="PR00153">
    <property type="entry name" value="CSAPPISMRASE"/>
</dbReference>
<evidence type="ECO:0000256" key="1">
    <source>
        <dbReference type="ARBA" id="ARBA00013194"/>
    </source>
</evidence>
<dbReference type="SUPFAM" id="SSF50891">
    <property type="entry name" value="Cyclophilin-like"/>
    <property type="match status" value="3"/>
</dbReference>
<proteinExistence type="predicted"/>
<evidence type="ECO:0000256" key="3">
    <source>
        <dbReference type="ARBA" id="ARBA00023235"/>
    </source>
</evidence>
<feature type="domain" description="PPIase cyclophilin-type" evidence="4">
    <location>
        <begin position="177"/>
        <end position="334"/>
    </location>
</feature>
<comment type="caution">
    <text evidence="5">The sequence shown here is derived from an EMBL/GenBank/DDBJ whole genome shotgun (WGS) entry which is preliminary data.</text>
</comment>
<dbReference type="PANTHER" id="PTHR11071:SF561">
    <property type="entry name" value="PEPTIDYL-PROLYL CIS-TRANS ISOMERASE D-RELATED"/>
    <property type="match status" value="1"/>
</dbReference>
<dbReference type="EC" id="5.2.1.8" evidence="1"/>
<accession>A0ABQ9EC16</accession>
<organism evidence="5 6">
    <name type="scientific">Tegillarca granosa</name>
    <name type="common">Malaysian cockle</name>
    <name type="synonym">Anadara granosa</name>
    <dbReference type="NCBI Taxonomy" id="220873"/>
    <lineage>
        <taxon>Eukaryota</taxon>
        <taxon>Metazoa</taxon>
        <taxon>Spiralia</taxon>
        <taxon>Lophotrochozoa</taxon>
        <taxon>Mollusca</taxon>
        <taxon>Bivalvia</taxon>
        <taxon>Autobranchia</taxon>
        <taxon>Pteriomorphia</taxon>
        <taxon>Arcoida</taxon>
        <taxon>Arcoidea</taxon>
        <taxon>Arcidae</taxon>
        <taxon>Tegillarca</taxon>
    </lineage>
</organism>
<dbReference type="Proteomes" id="UP001217089">
    <property type="component" value="Unassembled WGS sequence"/>
</dbReference>
<dbReference type="PANTHER" id="PTHR11071">
    <property type="entry name" value="PEPTIDYL-PROLYL CIS-TRANS ISOMERASE"/>
    <property type="match status" value="1"/>
</dbReference>
<evidence type="ECO:0000313" key="5">
    <source>
        <dbReference type="EMBL" id="KAJ8302886.1"/>
    </source>
</evidence>
<feature type="domain" description="PPIase cyclophilin-type" evidence="4">
    <location>
        <begin position="358"/>
        <end position="515"/>
    </location>
</feature>
<dbReference type="InterPro" id="IPR002130">
    <property type="entry name" value="Cyclophilin-type_PPIase_dom"/>
</dbReference>
<gene>
    <name evidence="5" type="ORF">KUTeg_019282</name>
</gene>
<protein>
    <recommendedName>
        <fullName evidence="1">peptidylprolyl isomerase</fullName>
        <ecNumber evidence="1">5.2.1.8</ecNumber>
    </recommendedName>
</protein>
<keyword evidence="2" id="KW-0697">Rotamase</keyword>
<dbReference type="Pfam" id="PF00160">
    <property type="entry name" value="Pro_isomerase"/>
    <property type="match status" value="3"/>
</dbReference>
<keyword evidence="6" id="KW-1185">Reference proteome</keyword>
<keyword evidence="3" id="KW-0413">Isomerase</keyword>
<feature type="domain" description="PPIase cyclophilin-type" evidence="4">
    <location>
        <begin position="14"/>
        <end position="153"/>
    </location>
</feature>
<dbReference type="InterPro" id="IPR029000">
    <property type="entry name" value="Cyclophilin-like_dom_sf"/>
</dbReference>
<evidence type="ECO:0000313" key="6">
    <source>
        <dbReference type="Proteomes" id="UP001217089"/>
    </source>
</evidence>
<evidence type="ECO:0000259" key="4">
    <source>
        <dbReference type="PROSITE" id="PS50072"/>
    </source>
</evidence>
<reference evidence="5 6" key="1">
    <citation type="submission" date="2022-12" db="EMBL/GenBank/DDBJ databases">
        <title>Chromosome-level genome of Tegillarca granosa.</title>
        <authorList>
            <person name="Kim J."/>
        </authorList>
    </citation>
    <scope>NUCLEOTIDE SEQUENCE [LARGE SCALE GENOMIC DNA]</scope>
    <source>
        <strain evidence="5">Teg-2019</strain>
        <tissue evidence="5">Adductor muscle</tissue>
    </source>
</reference>
<sequence length="530" mass="58075">MIWRIYRTDCVWSLGKTAPKLPRTSHKLASVVNGYGYQGSKFHRVIQDFMIQGGDFDKGDGSSIKSIYGEYFDDENFTLNHYGPGWLSMANAGPNTNGCQFFITTRQTPWLDGKHTVFGKVLQGMDVVKAIAAQQTDDSDHPLTDVVIEKCGVIDVDTPFDEAKEGAGDTSVTKKVYFDVAIDGESIGRIVFGLFGKTAPKTAENFAQLASGVNGYGYQGSKFHRVIQDFMIQGGDFDKGDGSSIKSIYGEYFDDENFTLNHYGPGWLSMANAGPNTNGCQFFITTRQTPWLDGKHTVFGKVLQGMDVVKAIAAQQTDDSDHPLTDVVIEKCGVIDVDTPFDEAKEGAGDTSVTKKVYFDMAIDGESIGQIVFGLFGETAPKTAENFAQLASRVNGYGYQGSKFHRVIQDFMIQGGDFDKGDGSSIKSIYGEYFDDENFTLNHYGPGWLSMANAGPNTNGCQFFITTRQTPWLDGKHTVFGKVLQGMDVVKAIAAQQTDDSDHPLTDVVIEKCGVIDVDTPFDEAKEGVY</sequence>
<name>A0ABQ9EC16_TEGGR</name>
<dbReference type="InterPro" id="IPR020892">
    <property type="entry name" value="Cyclophilin-type_PPIase_CS"/>
</dbReference>
<evidence type="ECO:0000256" key="2">
    <source>
        <dbReference type="ARBA" id="ARBA00023110"/>
    </source>
</evidence>
<dbReference type="EMBL" id="JARBDR010000917">
    <property type="protein sequence ID" value="KAJ8302886.1"/>
    <property type="molecule type" value="Genomic_DNA"/>
</dbReference>